<evidence type="ECO:0000313" key="3">
    <source>
        <dbReference type="EMBL" id="AXY58385.1"/>
    </source>
</evidence>
<dbReference type="EMBL" id="CP032134">
    <property type="protein sequence ID" value="AXY58385.1"/>
    <property type="molecule type" value="Genomic_DNA"/>
</dbReference>
<feature type="domain" description="Alpha/beta hydrolase fold-3" evidence="2">
    <location>
        <begin position="83"/>
        <end position="286"/>
    </location>
</feature>
<protein>
    <submittedName>
        <fullName evidence="3">Alpha/beta hydrolase</fullName>
    </submittedName>
</protein>
<dbReference type="Proteomes" id="UP000263753">
    <property type="component" value="Chromosome"/>
</dbReference>
<keyword evidence="1 3" id="KW-0378">Hydrolase</keyword>
<evidence type="ECO:0000259" key="2">
    <source>
        <dbReference type="Pfam" id="PF07859"/>
    </source>
</evidence>
<dbReference type="PANTHER" id="PTHR48081:SF8">
    <property type="entry name" value="ALPHA_BETA HYDROLASE FOLD-3 DOMAIN-CONTAINING PROTEIN-RELATED"/>
    <property type="match status" value="1"/>
</dbReference>
<dbReference type="PANTHER" id="PTHR48081">
    <property type="entry name" value="AB HYDROLASE SUPERFAMILY PROTEIN C4A8.06C"/>
    <property type="match status" value="1"/>
</dbReference>
<accession>A0A3B7M1Z0</accession>
<dbReference type="InterPro" id="IPR013094">
    <property type="entry name" value="AB_hydrolase_3"/>
</dbReference>
<dbReference type="SUPFAM" id="SSF53474">
    <property type="entry name" value="alpha/beta-Hydrolases"/>
    <property type="match status" value="1"/>
</dbReference>
<reference evidence="4" key="1">
    <citation type="submission" date="2018-09" db="EMBL/GenBank/DDBJ databases">
        <title>The complete genome of Acinetobacter sp. strain WCHAc010005.</title>
        <authorList>
            <person name="Hu Y."/>
            <person name="Long H."/>
            <person name="Feng Y."/>
            <person name="Zong Z."/>
        </authorList>
    </citation>
    <scope>NUCLEOTIDE SEQUENCE [LARGE SCALE GENOMIC DNA]</scope>
    <source>
        <strain evidence="4">WCHAc010005</strain>
    </source>
</reference>
<dbReference type="GO" id="GO:0016787">
    <property type="term" value="F:hydrolase activity"/>
    <property type="evidence" value="ECO:0007669"/>
    <property type="project" value="UniProtKB-KW"/>
</dbReference>
<dbReference type="Pfam" id="PF07859">
    <property type="entry name" value="Abhydrolase_3"/>
    <property type="match status" value="1"/>
</dbReference>
<proteinExistence type="predicted"/>
<dbReference type="Gene3D" id="3.40.50.1820">
    <property type="entry name" value="alpha/beta hydrolase"/>
    <property type="match status" value="1"/>
</dbReference>
<name>A0A3B7M1Z0_9GAMM</name>
<sequence length="313" mass="34905">MKSYELSPAMQNLVYWSGVYTPAGQDIESVRAAYDAMCEYYTPERDGLVKIQDHVVHTAEYDVPVRLYFPEQQSVPEQGWPCILYMHGGGYVVGGLDSHEFFIRHLCADLKVSVVSVDYRLAPEHVFPAAYNDCMAVYQWIKTQSAQWQINPEKVILAGDSAGGNLSTALAVNLQHTGQQAQGLALIYPGLNTGCDLPSYVEHAHAPLLSTEDVHFYLKTYAPDEKDWKDTRLAPLNAADFSDMPASFISVAEYDPLRDDGKVLAEHLQQAGIEYSYFEAKGLLHGGLRSLTECPEVQTLYQKMVQAIGKMLD</sequence>
<dbReference type="AlphaFoldDB" id="A0A3B7M1Z0"/>
<dbReference type="InterPro" id="IPR050300">
    <property type="entry name" value="GDXG_lipolytic_enzyme"/>
</dbReference>
<gene>
    <name evidence="3" type="ORF">CDG60_06695</name>
</gene>
<dbReference type="InterPro" id="IPR029058">
    <property type="entry name" value="AB_hydrolase_fold"/>
</dbReference>
<dbReference type="KEGG" id="achi:CDG60_06695"/>
<organism evidence="3 4">
    <name type="scientific">Acinetobacter chinensis</name>
    <dbReference type="NCBI Taxonomy" id="2004650"/>
    <lineage>
        <taxon>Bacteria</taxon>
        <taxon>Pseudomonadati</taxon>
        <taxon>Pseudomonadota</taxon>
        <taxon>Gammaproteobacteria</taxon>
        <taxon>Moraxellales</taxon>
        <taxon>Moraxellaceae</taxon>
        <taxon>Acinetobacter</taxon>
    </lineage>
</organism>
<evidence type="ECO:0000313" key="4">
    <source>
        <dbReference type="Proteomes" id="UP000263753"/>
    </source>
</evidence>
<evidence type="ECO:0000256" key="1">
    <source>
        <dbReference type="ARBA" id="ARBA00022801"/>
    </source>
</evidence>